<dbReference type="InterPro" id="IPR057574">
    <property type="entry name" value="nSTAND_NTPase5_dom"/>
</dbReference>
<dbReference type="InterPro" id="IPR011335">
    <property type="entry name" value="Restrct_endonuc-II-like"/>
</dbReference>
<dbReference type="SMART" id="SM00028">
    <property type="entry name" value="TPR"/>
    <property type="match status" value="5"/>
</dbReference>
<dbReference type="Proteomes" id="UP001202674">
    <property type="component" value="Unassembled WGS sequence"/>
</dbReference>
<keyword evidence="4 5" id="KW-0802">TPR repeat</keyword>
<comment type="subcellular location">
    <subcellularLocation>
        <location evidence="1">Cytoplasm</location>
    </subcellularLocation>
</comment>
<accession>A0AAE3FTY0</accession>
<dbReference type="PANTHER" id="PTHR46630:SF1">
    <property type="entry name" value="TETRATRICOPEPTIDE REPEAT PROTEIN 29"/>
    <property type="match status" value="1"/>
</dbReference>
<evidence type="ECO:0000313" key="8">
    <source>
        <dbReference type="EMBL" id="MCL9815288.1"/>
    </source>
</evidence>
<dbReference type="GO" id="GO:0004519">
    <property type="term" value="F:endonuclease activity"/>
    <property type="evidence" value="ECO:0007669"/>
    <property type="project" value="InterPro"/>
</dbReference>
<gene>
    <name evidence="8" type="ORF">AArcSt11_16685</name>
</gene>
<dbReference type="InterPro" id="IPR027417">
    <property type="entry name" value="P-loop_NTPase"/>
</dbReference>
<dbReference type="Pfam" id="PF13181">
    <property type="entry name" value="TPR_8"/>
    <property type="match status" value="2"/>
</dbReference>
<reference evidence="8 9" key="1">
    <citation type="journal article" date="2022" name="Syst. Appl. Microbiol.">
        <title>Natronocalculus amylovorans gen. nov., sp. nov., and Natranaeroarchaeum aerophilus sp. nov., dominant culturable amylolytic natronoarchaea from hypersaline soda lakes in southwestern Siberia.</title>
        <authorList>
            <person name="Sorokin D.Y."/>
            <person name="Elcheninov A.G."/>
            <person name="Khizhniak T.V."/>
            <person name="Koenen M."/>
            <person name="Bale N.J."/>
            <person name="Damste J.S.S."/>
            <person name="Kublanov I.V."/>
        </authorList>
    </citation>
    <scope>NUCLEOTIDE SEQUENCE [LARGE SCALE GENOMIC DNA]</scope>
    <source>
        <strain evidence="8 9">AArc-St1-1</strain>
    </source>
</reference>
<dbReference type="RefSeq" id="WP_250598813.1">
    <property type="nucleotide sequence ID" value="NZ_JAKRVY010000021.1"/>
</dbReference>
<feature type="domain" description="Restriction endonuclease type IV Mrr" evidence="6">
    <location>
        <begin position="14"/>
        <end position="70"/>
    </location>
</feature>
<evidence type="ECO:0000256" key="3">
    <source>
        <dbReference type="ARBA" id="ARBA00022737"/>
    </source>
</evidence>
<evidence type="ECO:0000256" key="5">
    <source>
        <dbReference type="PROSITE-ProRule" id="PRU00339"/>
    </source>
</evidence>
<dbReference type="GO" id="GO:0003677">
    <property type="term" value="F:DNA binding"/>
    <property type="evidence" value="ECO:0007669"/>
    <property type="project" value="InterPro"/>
</dbReference>
<evidence type="ECO:0000259" key="7">
    <source>
        <dbReference type="Pfam" id="PF25199"/>
    </source>
</evidence>
<dbReference type="InterPro" id="IPR011717">
    <property type="entry name" value="TPR-4"/>
</dbReference>
<dbReference type="AlphaFoldDB" id="A0AAE3FTY0"/>
<evidence type="ECO:0000256" key="4">
    <source>
        <dbReference type="ARBA" id="ARBA00022803"/>
    </source>
</evidence>
<dbReference type="Gene3D" id="1.25.40.10">
    <property type="entry name" value="Tetratricopeptide repeat domain"/>
    <property type="match status" value="2"/>
</dbReference>
<keyword evidence="9" id="KW-1185">Reference proteome</keyword>
<evidence type="ECO:0000256" key="1">
    <source>
        <dbReference type="ARBA" id="ARBA00004496"/>
    </source>
</evidence>
<dbReference type="InterPro" id="IPR007560">
    <property type="entry name" value="Restrct_endonuc_IV_Mrr"/>
</dbReference>
<evidence type="ECO:0000256" key="2">
    <source>
        <dbReference type="ARBA" id="ARBA00022490"/>
    </source>
</evidence>
<feature type="domain" description="Novel STAND NTPase 5" evidence="7">
    <location>
        <begin position="187"/>
        <end position="311"/>
    </location>
</feature>
<dbReference type="Pfam" id="PF25199">
    <property type="entry name" value="nSTAND_NTPase5"/>
    <property type="match status" value="1"/>
</dbReference>
<evidence type="ECO:0000259" key="6">
    <source>
        <dbReference type="Pfam" id="PF04471"/>
    </source>
</evidence>
<dbReference type="GO" id="GO:0005737">
    <property type="term" value="C:cytoplasm"/>
    <property type="evidence" value="ECO:0007669"/>
    <property type="project" value="UniProtKB-SubCell"/>
</dbReference>
<feature type="repeat" description="TPR" evidence="5">
    <location>
        <begin position="637"/>
        <end position="670"/>
    </location>
</feature>
<dbReference type="SUPFAM" id="SSF48452">
    <property type="entry name" value="TPR-like"/>
    <property type="match status" value="2"/>
</dbReference>
<dbReference type="SUPFAM" id="SSF52980">
    <property type="entry name" value="Restriction endonuclease-like"/>
    <property type="match status" value="1"/>
</dbReference>
<dbReference type="Pfam" id="PF04471">
    <property type="entry name" value="Mrr_cat"/>
    <property type="match status" value="1"/>
</dbReference>
<comment type="caution">
    <text evidence="8">The sequence shown here is derived from an EMBL/GenBank/DDBJ whole genome shotgun (WGS) entry which is preliminary data.</text>
</comment>
<dbReference type="PANTHER" id="PTHR46630">
    <property type="entry name" value="TETRATRICOPEPTIDE REPEAT PROTEIN 29"/>
    <property type="match status" value="1"/>
</dbReference>
<proteinExistence type="predicted"/>
<keyword evidence="2" id="KW-0963">Cytoplasm</keyword>
<protein>
    <submittedName>
        <fullName evidence="8">Tetratricopeptide repeat protein</fullName>
    </submittedName>
</protein>
<dbReference type="EMBL" id="JAKRVY010000021">
    <property type="protein sequence ID" value="MCL9815288.1"/>
    <property type="molecule type" value="Genomic_DNA"/>
</dbReference>
<dbReference type="InterPro" id="IPR011990">
    <property type="entry name" value="TPR-like_helical_dom_sf"/>
</dbReference>
<dbReference type="GO" id="GO:0009307">
    <property type="term" value="P:DNA restriction-modification system"/>
    <property type="evidence" value="ECO:0007669"/>
    <property type="project" value="InterPro"/>
</dbReference>
<dbReference type="PROSITE" id="PS50005">
    <property type="entry name" value="TPR"/>
    <property type="match status" value="1"/>
</dbReference>
<dbReference type="Pfam" id="PF07721">
    <property type="entry name" value="TPR_4"/>
    <property type="match status" value="1"/>
</dbReference>
<dbReference type="InterPro" id="IPR019734">
    <property type="entry name" value="TPR_rpt"/>
</dbReference>
<evidence type="ECO:0000313" key="9">
    <source>
        <dbReference type="Proteomes" id="UP001202674"/>
    </source>
</evidence>
<keyword evidence="3" id="KW-0677">Repeat</keyword>
<name>A0AAE3FTY0_9EURY</name>
<dbReference type="GO" id="GO:0042802">
    <property type="term" value="F:identical protein binding"/>
    <property type="evidence" value="ECO:0007669"/>
    <property type="project" value="InterPro"/>
</dbReference>
<dbReference type="InterPro" id="IPR051476">
    <property type="entry name" value="Bac_ResReg_Asp_Phosphatase"/>
</dbReference>
<dbReference type="SUPFAM" id="SSF52540">
    <property type="entry name" value="P-loop containing nucleoside triphosphate hydrolases"/>
    <property type="match status" value="1"/>
</dbReference>
<sequence>MLDSTSLDVFPPNSGEEFELLIADLLEAEYDSKTSRHGRSGQSDDGVDIYFTSLEDEMVGVQCKRTDDLSIQTVQSEVNKATAFSPPLDTYIIATSALQDKHLQEEVRHLNDGRAEDKFDIELLMWDDVTRLLSKHRSIFQNYYAQYLTLPDVTLAEAGVYEISDGYLEQKPPRSAKTAWQLEFTISEIRAGYAFDRLNEDSSSVVTQLTSAARSGRQIALCGEAGSGKSTAMKQVCCQLHNEGVPTLFCPDTSSPESAKDAIKEWAADQQDGVIVVEDAHRAGLGNVFNLVELCERYDHIGLVTAARELSSGSQAQDLQIESNRPLPSTLETVSLPPISIAEAEAAVEKYENVTNTSLQVSPKVIFQQIHQEPHSSSVLSLIYLLSILDKEASDPAVKTDVDSILGCDVRQVRAEHESECERTIAMQTALLKTSRLPLNDEFFHTLNTQGYSHAEIDAALETLEGTILFHEDGDEYQTKHEMWCVEYLKQALNEKENAAIDRFERCINSTIQLSVDPEVRKDINNWYRREVVPSEIDQSVDSSKLLRRLFRPGIIYNQLIDYYGESGYSGIEIPEVVPRPVELHQYVWRGNMALSRGGSSRGSSDSEWAKREYETLMERIEMCQDLPEPVQHDLESIALTNTAQIKKNQAKIEEAITDLREALELEPVDGSSPGKSTIFASLAELYIFTGDTTKAESCFRQACAIDRELGDRHSWAKHIGGLAVLYFERGESDIAQACNNTAKRVFQEIGDLQALTHVYGRTSDYLFDKGDYEAARSLTEQSLKINRQLDRNVEAAEDLMTLGSQEIRRHNPVPARKYTEQARSLFAAAGNHRSVAMCDGNLANVESLEGNWTMAKRQHQEVIDKLEDLGDETALARAHADLANTYLQCGDFTDALPQMEKAADMLFEVGEYRKGARLMINAGQIIYQLDAELEAGTLFGTAMMQLLAGESYDDALLALEYMVEIHLSRSNPKQSKAFALQGWLISCREDYPYWQNCFLTRYHMALSIFCPSLYELVHANLSESMSTDISNDDMEVYIERTAAGKNDD</sequence>
<organism evidence="8 9">
    <name type="scientific">Natranaeroarchaeum aerophilus</name>
    <dbReference type="NCBI Taxonomy" id="2917711"/>
    <lineage>
        <taxon>Archaea</taxon>
        <taxon>Methanobacteriati</taxon>
        <taxon>Methanobacteriota</taxon>
        <taxon>Stenosarchaea group</taxon>
        <taxon>Halobacteria</taxon>
        <taxon>Halobacteriales</taxon>
        <taxon>Natronoarchaeaceae</taxon>
        <taxon>Natranaeroarchaeum</taxon>
    </lineage>
</organism>